<dbReference type="EMBL" id="QVQW01000004">
    <property type="protein sequence ID" value="RKU48537.1"/>
    <property type="molecule type" value="Genomic_DNA"/>
</dbReference>
<dbReference type="InterPro" id="IPR050426">
    <property type="entry name" value="Glycosyltransferase_28"/>
</dbReference>
<organism evidence="3 4">
    <name type="scientific">Coniochaeta pulveracea</name>
    <dbReference type="NCBI Taxonomy" id="177199"/>
    <lineage>
        <taxon>Eukaryota</taxon>
        <taxon>Fungi</taxon>
        <taxon>Dikarya</taxon>
        <taxon>Ascomycota</taxon>
        <taxon>Pezizomycotina</taxon>
        <taxon>Sordariomycetes</taxon>
        <taxon>Sordariomycetidae</taxon>
        <taxon>Coniochaetales</taxon>
        <taxon>Coniochaetaceae</taxon>
        <taxon>Coniochaeta</taxon>
    </lineage>
</organism>
<dbReference type="InterPro" id="IPR002213">
    <property type="entry name" value="UDP_glucos_trans"/>
</dbReference>
<reference evidence="3 4" key="1">
    <citation type="submission" date="2018-08" db="EMBL/GenBank/DDBJ databases">
        <title>Draft genome of the lignicolous fungus Coniochaeta pulveracea.</title>
        <authorList>
            <person name="Borstlap C.J."/>
            <person name="De Witt R.N."/>
            <person name="Botha A."/>
            <person name="Volschenk H."/>
        </authorList>
    </citation>
    <scope>NUCLEOTIDE SEQUENCE [LARGE SCALE GENOMIC DNA]</scope>
    <source>
        <strain evidence="3 4">CAB683</strain>
    </source>
</reference>
<dbReference type="PANTHER" id="PTHR48050">
    <property type="entry name" value="STEROL 3-BETA-GLUCOSYLTRANSFERASE"/>
    <property type="match status" value="1"/>
</dbReference>
<proteinExistence type="predicted"/>
<dbReference type="CDD" id="cd03784">
    <property type="entry name" value="GT1_Gtf-like"/>
    <property type="match status" value="1"/>
</dbReference>
<dbReference type="GO" id="GO:0016758">
    <property type="term" value="F:hexosyltransferase activity"/>
    <property type="evidence" value="ECO:0007669"/>
    <property type="project" value="UniProtKB-ARBA"/>
</dbReference>
<dbReference type="PANTHER" id="PTHR48050:SF13">
    <property type="entry name" value="STEROL 3-BETA-GLUCOSYLTRANSFERASE UGT80A2"/>
    <property type="match status" value="1"/>
</dbReference>
<dbReference type="AlphaFoldDB" id="A0A420YKX5"/>
<protein>
    <recommendedName>
        <fullName evidence="2">Erythromycin biosynthesis protein CIII-like C-terminal domain-containing protein</fullName>
    </recommendedName>
</protein>
<dbReference type="GO" id="GO:0008194">
    <property type="term" value="F:UDP-glycosyltransferase activity"/>
    <property type="evidence" value="ECO:0007669"/>
    <property type="project" value="InterPro"/>
</dbReference>
<evidence type="ECO:0000256" key="1">
    <source>
        <dbReference type="ARBA" id="ARBA00022679"/>
    </source>
</evidence>
<keyword evidence="4" id="KW-1185">Reference proteome</keyword>
<feature type="domain" description="Erythromycin biosynthesis protein CIII-like C-terminal" evidence="2">
    <location>
        <begin position="342"/>
        <end position="442"/>
    </location>
</feature>
<gene>
    <name evidence="3" type="ORF">DL546_007124</name>
</gene>
<evidence type="ECO:0000259" key="2">
    <source>
        <dbReference type="Pfam" id="PF06722"/>
    </source>
</evidence>
<dbReference type="Gene3D" id="3.40.50.2000">
    <property type="entry name" value="Glycogen Phosphorylase B"/>
    <property type="match status" value="2"/>
</dbReference>
<evidence type="ECO:0000313" key="3">
    <source>
        <dbReference type="EMBL" id="RKU48537.1"/>
    </source>
</evidence>
<comment type="caution">
    <text evidence="3">The sequence shown here is derived from an EMBL/GenBank/DDBJ whole genome shotgun (WGS) entry which is preliminary data.</text>
</comment>
<evidence type="ECO:0000313" key="4">
    <source>
        <dbReference type="Proteomes" id="UP000275385"/>
    </source>
</evidence>
<dbReference type="SUPFAM" id="SSF53756">
    <property type="entry name" value="UDP-Glycosyltransferase/glycogen phosphorylase"/>
    <property type="match status" value="1"/>
</dbReference>
<name>A0A420YKX5_9PEZI</name>
<sequence length="474" mass="52849">MKMDLNKPPILFVCHPLTGHLTPTIKIAKHLVTSHHKVYFLGPTAHQKRITSTGATFIPLRGKADYDDQVYYSLDNPVPPVPDYYSRNWKERAMVDVLKQWYDPIPEQWECFKLALGRVQEESQGKKVVVVAEAMFHGILPMFYGAQMGVGIKRPDAVVGLSVTVPLIRSKHLPPFGSSMEFDRDLTRAGETQRKWEIWKEKTVAYKDLLNMKLIEAGASRGFEGVLFDGSQYEAFDAFLELGVPDFFYPRTDWPKNFRFIGTIPGEGPDRPALHSLWAYDLNLNALAGKKIVVVAQGTVETDPNQLVIPTCLAMADRPDVFVLAINKRVLTPEFQLSCPGLPTIRRLVDHASYDKVLPFADVWVHNGGYGAVQHGIANGVPMVIAGEGQDKTENGKRLAYSGAGVDLKTGSPTAEQLGTAIETVLDDPRYQERVEVLRKQSQELNCFKAVEQVVAELTSVDKETSESSHEEAL</sequence>
<dbReference type="STRING" id="177199.A0A420YKX5"/>
<dbReference type="Proteomes" id="UP000275385">
    <property type="component" value="Unassembled WGS sequence"/>
</dbReference>
<dbReference type="OrthoDB" id="5835829at2759"/>
<accession>A0A420YKX5</accession>
<dbReference type="Pfam" id="PF06722">
    <property type="entry name" value="EryCIII-like_C"/>
    <property type="match status" value="1"/>
</dbReference>
<dbReference type="InterPro" id="IPR010610">
    <property type="entry name" value="EryCIII-like_C"/>
</dbReference>
<keyword evidence="1" id="KW-0808">Transferase</keyword>